<proteinExistence type="predicted"/>
<protein>
    <recommendedName>
        <fullName evidence="3">LuxR family transcriptional regulator</fullName>
    </recommendedName>
</protein>
<dbReference type="EMBL" id="JBEPEK010001221">
    <property type="protein sequence ID" value="MER7188407.1"/>
    <property type="molecule type" value="Genomic_DNA"/>
</dbReference>
<gene>
    <name evidence="1" type="ORF">ABT404_54660</name>
</gene>
<comment type="caution">
    <text evidence="1">The sequence shown here is derived from an EMBL/GenBank/DDBJ whole genome shotgun (WGS) entry which is preliminary data.</text>
</comment>
<keyword evidence="2" id="KW-1185">Reference proteome</keyword>
<dbReference type="Proteomes" id="UP001474181">
    <property type="component" value="Unassembled WGS sequence"/>
</dbReference>
<sequence>DDPERRAWHLAEAATGPDESVARALDEAALTAWRRGGAVPAELPPPVGALVSDRRRTAASTAVTALVRAGELSPHPVDRSRRLVEAAFLATMTGQLDQVNRLLADAGQTPDTPTGLVFAATAHLLTHDDGDVDAAYRLLARALDDVTCKATKGDWDRLGILYTLLLVSLYTLRSEPWKLLDTAMARFPPEAVTPFRLCYDAYVDPTRKSEAIREGLADAFAELPTDAAPWQIVPLGFAAVAMDALADHRCLLARMTERERDGGAIGMVIPALLLLCQDSYVHGQWDEAERLAQEGLDLATAYGYQFWERQLRAVLASGAALRGNADLARSRSEETTSWAAPRGMEVTEGYARSARNLAAIGQGDYEEALAQAARIG</sequence>
<feature type="non-terminal residue" evidence="1">
    <location>
        <position position="376"/>
    </location>
</feature>
<evidence type="ECO:0000313" key="1">
    <source>
        <dbReference type="EMBL" id="MER7188407.1"/>
    </source>
</evidence>
<name>A0ABV1XHJ8_9ACTN</name>
<accession>A0ABV1XHJ8</accession>
<evidence type="ECO:0000313" key="2">
    <source>
        <dbReference type="Proteomes" id="UP001474181"/>
    </source>
</evidence>
<evidence type="ECO:0008006" key="3">
    <source>
        <dbReference type="Google" id="ProtNLM"/>
    </source>
</evidence>
<organism evidence="1 2">
    <name type="scientific">Streptomyces hyaluromycini</name>
    <dbReference type="NCBI Taxonomy" id="1377993"/>
    <lineage>
        <taxon>Bacteria</taxon>
        <taxon>Bacillati</taxon>
        <taxon>Actinomycetota</taxon>
        <taxon>Actinomycetes</taxon>
        <taxon>Kitasatosporales</taxon>
        <taxon>Streptomycetaceae</taxon>
        <taxon>Streptomyces</taxon>
    </lineage>
</organism>
<feature type="non-terminal residue" evidence="1">
    <location>
        <position position="1"/>
    </location>
</feature>
<reference evidence="1 2" key="1">
    <citation type="submission" date="2024-06" db="EMBL/GenBank/DDBJ databases">
        <title>The Natural Products Discovery Center: Release of the First 8490 Sequenced Strains for Exploring Actinobacteria Biosynthetic Diversity.</title>
        <authorList>
            <person name="Kalkreuter E."/>
            <person name="Kautsar S.A."/>
            <person name="Yang D."/>
            <person name="Bader C.D."/>
            <person name="Teijaro C.N."/>
            <person name="Fluegel L."/>
            <person name="Davis C.M."/>
            <person name="Simpson J.R."/>
            <person name="Lauterbach L."/>
            <person name="Steele A.D."/>
            <person name="Gui C."/>
            <person name="Meng S."/>
            <person name="Li G."/>
            <person name="Viehrig K."/>
            <person name="Ye F."/>
            <person name="Su P."/>
            <person name="Kiefer A.F."/>
            <person name="Nichols A."/>
            <person name="Cepeda A.J."/>
            <person name="Yan W."/>
            <person name="Fan B."/>
            <person name="Jiang Y."/>
            <person name="Adhikari A."/>
            <person name="Zheng C.-J."/>
            <person name="Schuster L."/>
            <person name="Cowan T.M."/>
            <person name="Smanski M.J."/>
            <person name="Chevrette M.G."/>
            <person name="De Carvalho L.P.S."/>
            <person name="Shen B."/>
        </authorList>
    </citation>
    <scope>NUCLEOTIDE SEQUENCE [LARGE SCALE GENOMIC DNA]</scope>
    <source>
        <strain evidence="1 2">NPDC000234</strain>
    </source>
</reference>